<evidence type="ECO:0000256" key="7">
    <source>
        <dbReference type="SAM" id="SignalP"/>
    </source>
</evidence>
<evidence type="ECO:0000256" key="2">
    <source>
        <dbReference type="ARBA" id="ARBA00022729"/>
    </source>
</evidence>
<name>A0A9W7XZG1_9FUNG</name>
<comment type="caution">
    <text evidence="9">The sequence shown here is derived from an EMBL/GenBank/DDBJ whole genome shotgun (WGS) entry which is preliminary data.</text>
</comment>
<dbReference type="InterPro" id="IPR036607">
    <property type="entry name" value="PRKCSH"/>
</dbReference>
<feature type="region of interest" description="Disordered" evidence="6">
    <location>
        <begin position="291"/>
        <end position="312"/>
    </location>
</feature>
<dbReference type="Gene3D" id="2.70.130.10">
    <property type="entry name" value="Mannose-6-phosphate receptor binding domain"/>
    <property type="match status" value="1"/>
</dbReference>
<dbReference type="Proteomes" id="UP001149813">
    <property type="component" value="Unassembled WGS sequence"/>
</dbReference>
<evidence type="ECO:0000256" key="4">
    <source>
        <dbReference type="ARBA" id="ARBA00023157"/>
    </source>
</evidence>
<dbReference type="GO" id="GO:0006491">
    <property type="term" value="P:N-glycan processing"/>
    <property type="evidence" value="ECO:0007669"/>
    <property type="project" value="TreeGrafter"/>
</dbReference>
<keyword evidence="10" id="KW-1185">Reference proteome</keyword>
<dbReference type="Gene3D" id="4.10.400.10">
    <property type="entry name" value="Low-density Lipoprotein Receptor"/>
    <property type="match status" value="1"/>
</dbReference>
<feature type="chain" id="PRO_5040925958" description="Glucosidase 2 subunit beta" evidence="7">
    <location>
        <begin position="21"/>
        <end position="625"/>
    </location>
</feature>
<dbReference type="InterPro" id="IPR009011">
    <property type="entry name" value="Man6P_isomerase_rcpt-bd_dom_sf"/>
</dbReference>
<evidence type="ECO:0000256" key="6">
    <source>
        <dbReference type="SAM" id="MobiDB-lite"/>
    </source>
</evidence>
<dbReference type="PANTHER" id="PTHR12630:SF1">
    <property type="entry name" value="GLUCOSIDASE 2 SUBUNIT BETA"/>
    <property type="match status" value="1"/>
</dbReference>
<keyword evidence="5" id="KW-0175">Coiled coil</keyword>
<reference evidence="9" key="1">
    <citation type="submission" date="2022-07" db="EMBL/GenBank/DDBJ databases">
        <title>Phylogenomic reconstructions and comparative analyses of Kickxellomycotina fungi.</title>
        <authorList>
            <person name="Reynolds N.K."/>
            <person name="Stajich J.E."/>
            <person name="Barry K."/>
            <person name="Grigoriev I.V."/>
            <person name="Crous P."/>
            <person name="Smith M.E."/>
        </authorList>
    </citation>
    <scope>NUCLEOTIDE SEQUENCE</scope>
    <source>
        <strain evidence="9">NBRC 32514</strain>
    </source>
</reference>
<sequence>MHLCSISAVSLIAALASATAAPPPSLRGVDPLLLDKYVADAQGNFACLDGSTVIPFARVNDDYCDCADGSDEPGTSACNNGTFYCANEGHVAARISSSRVNDGICDPQCCDGSDEWDGAVTCPNLCAEIGLSHRTAEAARQANEVRGAKRRRALIDEARVQRVEKQRELEEKRARLAEVEEQFSTAEALKDDLEARQKLANEKADASLERRRQALDEQHLADLNAYRRHLSFSLHRLRAHSDTLVLLLRSVRNDHNAEFNDAAVAQAISAYAEFLEEHPYIEAAALEYANEEPAQRSERERASDTDAEAQDGASYEACSAAISIYENERSTVVADVDFFYGLLDALRVGYNKNYHDLAVKAAVVGLDEFDAVREQDLGDVQAAADALGLDGLVERVEEARAAFEALASEEAAQSQSEDSSTESAGQTEGDTEQPLDEQVNEARTRFWDLQSEKNTLRNAVSTLDELLSKDLGPQDVYLPVNGQCYSLDAGEYTYEVCLLDRATQISNKDNSRQSLGSFSEFGAVAAAAAEGGSDGQAADYAVHRYLQGTKCWNGPHRSLTATFECADEISVLAVSEPEKCEYHAKMAGPFACPVDGLDGGADDLPEMTPIDAGHQSADEAVHDEL</sequence>
<dbReference type="EMBL" id="JANBOJ010000047">
    <property type="protein sequence ID" value="KAJ1723946.1"/>
    <property type="molecule type" value="Genomic_DNA"/>
</dbReference>
<feature type="compositionally biased region" description="Low complexity" evidence="6">
    <location>
        <begin position="407"/>
        <end position="424"/>
    </location>
</feature>
<dbReference type="GO" id="GO:0017177">
    <property type="term" value="C:glucosidase II complex"/>
    <property type="evidence" value="ECO:0007669"/>
    <property type="project" value="TreeGrafter"/>
</dbReference>
<dbReference type="InterPro" id="IPR044865">
    <property type="entry name" value="MRH_dom"/>
</dbReference>
<evidence type="ECO:0000313" key="9">
    <source>
        <dbReference type="EMBL" id="KAJ1723946.1"/>
    </source>
</evidence>
<dbReference type="InterPro" id="IPR036055">
    <property type="entry name" value="LDL_receptor-like_sf"/>
</dbReference>
<evidence type="ECO:0000313" key="10">
    <source>
        <dbReference type="Proteomes" id="UP001149813"/>
    </source>
</evidence>
<feature type="domain" description="MRH" evidence="8">
    <location>
        <begin position="482"/>
        <end position="594"/>
    </location>
</feature>
<dbReference type="InterPro" id="IPR028146">
    <property type="entry name" value="PRKCSH_N"/>
</dbReference>
<dbReference type="PROSITE" id="PS51914">
    <property type="entry name" value="MRH"/>
    <property type="match status" value="1"/>
</dbReference>
<evidence type="ECO:0000256" key="5">
    <source>
        <dbReference type="SAM" id="Coils"/>
    </source>
</evidence>
<dbReference type="AlphaFoldDB" id="A0A9W7XZG1"/>
<dbReference type="OrthoDB" id="28322at2759"/>
<keyword evidence="3" id="KW-0256">Endoplasmic reticulum</keyword>
<feature type="coiled-coil region" evidence="5">
    <location>
        <begin position="155"/>
        <end position="210"/>
    </location>
</feature>
<accession>A0A9W7XZG1</accession>
<evidence type="ECO:0000259" key="8">
    <source>
        <dbReference type="PROSITE" id="PS51914"/>
    </source>
</evidence>
<dbReference type="InterPro" id="IPR039794">
    <property type="entry name" value="Gtb1-like"/>
</dbReference>
<dbReference type="SUPFAM" id="SSF50911">
    <property type="entry name" value="Mannose 6-phosphate receptor domain"/>
    <property type="match status" value="1"/>
</dbReference>
<dbReference type="Pfam" id="PF12999">
    <property type="entry name" value="PRKCSH-like"/>
    <property type="match status" value="1"/>
</dbReference>
<dbReference type="PANTHER" id="PTHR12630">
    <property type="entry name" value="N-LINKED OLIGOSACCHARIDE PROCESSING"/>
    <property type="match status" value="1"/>
</dbReference>
<organism evidence="9 10">
    <name type="scientific">Coemansia erecta</name>
    <dbReference type="NCBI Taxonomy" id="147472"/>
    <lineage>
        <taxon>Eukaryota</taxon>
        <taxon>Fungi</taxon>
        <taxon>Fungi incertae sedis</taxon>
        <taxon>Zoopagomycota</taxon>
        <taxon>Kickxellomycotina</taxon>
        <taxon>Kickxellomycetes</taxon>
        <taxon>Kickxellales</taxon>
        <taxon>Kickxellaceae</taxon>
        <taxon>Coemansia</taxon>
    </lineage>
</organism>
<feature type="region of interest" description="Disordered" evidence="6">
    <location>
        <begin position="407"/>
        <end position="437"/>
    </location>
</feature>
<feature type="compositionally biased region" description="Basic and acidic residues" evidence="6">
    <location>
        <begin position="293"/>
        <end position="304"/>
    </location>
</feature>
<protein>
    <recommendedName>
        <fullName evidence="1">Glucosidase 2 subunit beta</fullName>
    </recommendedName>
</protein>
<keyword evidence="4" id="KW-1015">Disulfide bond</keyword>
<keyword evidence="2 7" id="KW-0732">Signal</keyword>
<dbReference type="SUPFAM" id="SSF57424">
    <property type="entry name" value="LDL receptor-like module"/>
    <property type="match status" value="1"/>
</dbReference>
<evidence type="ECO:0000256" key="3">
    <source>
        <dbReference type="ARBA" id="ARBA00022824"/>
    </source>
</evidence>
<feature type="compositionally biased region" description="Basic and acidic residues" evidence="6">
    <location>
        <begin position="616"/>
        <end position="625"/>
    </location>
</feature>
<gene>
    <name evidence="9" type="ORF">LPJ53_001755</name>
</gene>
<dbReference type="Pfam" id="PF13015">
    <property type="entry name" value="PRKCSH_1"/>
    <property type="match status" value="1"/>
</dbReference>
<proteinExistence type="predicted"/>
<feature type="region of interest" description="Disordered" evidence="6">
    <location>
        <begin position="601"/>
        <end position="625"/>
    </location>
</feature>
<feature type="signal peptide" evidence="7">
    <location>
        <begin position="1"/>
        <end position="20"/>
    </location>
</feature>
<evidence type="ECO:0000256" key="1">
    <source>
        <dbReference type="ARBA" id="ARBA00022387"/>
    </source>
</evidence>